<dbReference type="InterPro" id="IPR050721">
    <property type="entry name" value="Trk_Ktr_HKT_K-transport"/>
</dbReference>
<feature type="transmembrane region" description="Helical" evidence="2">
    <location>
        <begin position="86"/>
        <end position="103"/>
    </location>
</feature>
<evidence type="ECO:0000313" key="5">
    <source>
        <dbReference type="Proteomes" id="UP000272778"/>
    </source>
</evidence>
<dbReference type="InterPro" id="IPR003148">
    <property type="entry name" value="RCK_N"/>
</dbReference>
<name>A0A3N6NIH2_9BURK</name>
<dbReference type="SUPFAM" id="SSF51735">
    <property type="entry name" value="NAD(P)-binding Rossmann-fold domains"/>
    <property type="match status" value="1"/>
</dbReference>
<dbReference type="NCBIfam" id="NF007828">
    <property type="entry name" value="PRK10537.1"/>
    <property type="match status" value="1"/>
</dbReference>
<organism evidence="4 5">
    <name type="scientific">Paraburkholderia dinghuensis</name>
    <dbReference type="NCBI Taxonomy" id="2305225"/>
    <lineage>
        <taxon>Bacteria</taxon>
        <taxon>Pseudomonadati</taxon>
        <taxon>Pseudomonadota</taxon>
        <taxon>Betaproteobacteria</taxon>
        <taxon>Burkholderiales</taxon>
        <taxon>Burkholderiaceae</taxon>
        <taxon>Paraburkholderia</taxon>
    </lineage>
</organism>
<evidence type="ECO:0000256" key="2">
    <source>
        <dbReference type="SAM" id="Phobius"/>
    </source>
</evidence>
<feature type="transmembrane region" description="Helical" evidence="2">
    <location>
        <begin position="20"/>
        <end position="37"/>
    </location>
</feature>
<dbReference type="Gene3D" id="1.10.287.70">
    <property type="match status" value="1"/>
</dbReference>
<gene>
    <name evidence="4" type="ORF">D1Y85_03155</name>
</gene>
<feature type="transmembrane region" description="Helical" evidence="2">
    <location>
        <begin position="173"/>
        <end position="191"/>
    </location>
</feature>
<dbReference type="AlphaFoldDB" id="A0A3N6NIH2"/>
<dbReference type="RefSeq" id="WP_124149591.1">
    <property type="nucleotide sequence ID" value="NZ_RQIS01000002.1"/>
</dbReference>
<dbReference type="Pfam" id="PF07885">
    <property type="entry name" value="Ion_trans_2"/>
    <property type="match status" value="1"/>
</dbReference>
<evidence type="ECO:0000259" key="3">
    <source>
        <dbReference type="PROSITE" id="PS51201"/>
    </source>
</evidence>
<keyword evidence="2" id="KW-1133">Transmembrane helix</keyword>
<dbReference type="InterPro" id="IPR013099">
    <property type="entry name" value="K_chnl_dom"/>
</dbReference>
<feature type="transmembrane region" description="Helical" evidence="2">
    <location>
        <begin position="58"/>
        <end position="80"/>
    </location>
</feature>
<keyword evidence="2" id="KW-0472">Membrane</keyword>
<comment type="subcellular location">
    <subcellularLocation>
        <location evidence="1">Cell membrane</location>
        <topology evidence="1">Multi-pass membrane protein</topology>
    </subcellularLocation>
</comment>
<keyword evidence="2" id="KW-0812">Transmembrane</keyword>
<keyword evidence="4" id="KW-0407">Ion channel</keyword>
<feature type="transmembrane region" description="Helical" evidence="2">
    <location>
        <begin position="197"/>
        <end position="224"/>
    </location>
</feature>
<feature type="domain" description="RCK N-terminal" evidence="3">
    <location>
        <begin position="242"/>
        <end position="356"/>
    </location>
</feature>
<proteinExistence type="predicted"/>
<dbReference type="SUPFAM" id="SSF81324">
    <property type="entry name" value="Voltage-gated potassium channels"/>
    <property type="match status" value="1"/>
</dbReference>
<feature type="transmembrane region" description="Helical" evidence="2">
    <location>
        <begin position="110"/>
        <end position="127"/>
    </location>
</feature>
<dbReference type="GO" id="GO:0006813">
    <property type="term" value="P:potassium ion transport"/>
    <property type="evidence" value="ECO:0007669"/>
    <property type="project" value="InterPro"/>
</dbReference>
<comment type="caution">
    <text evidence="4">The sequence shown here is derived from an EMBL/GenBank/DDBJ whole genome shotgun (WGS) entry which is preliminary data.</text>
</comment>
<dbReference type="PROSITE" id="PS51201">
    <property type="entry name" value="RCK_N"/>
    <property type="match status" value="1"/>
</dbReference>
<dbReference type="OrthoDB" id="9799090at2"/>
<feature type="transmembrane region" description="Helical" evidence="2">
    <location>
        <begin position="139"/>
        <end position="161"/>
    </location>
</feature>
<dbReference type="PANTHER" id="PTHR43833:SF11">
    <property type="entry name" value="VOLTAGE-GATED POTASSIUM CHANNEL KCH"/>
    <property type="match status" value="1"/>
</dbReference>
<keyword evidence="4" id="KW-0813">Transport</keyword>
<reference evidence="4 5" key="1">
    <citation type="submission" date="2018-11" db="EMBL/GenBank/DDBJ databases">
        <title>Paraburkholderia sp. DHOA04, isolated from soil.</title>
        <authorList>
            <person name="Gao Z.-H."/>
            <person name="Qiu L.-H."/>
            <person name="Fu J.-C."/>
        </authorList>
    </citation>
    <scope>NUCLEOTIDE SEQUENCE [LARGE SCALE GENOMIC DNA]</scope>
    <source>
        <strain evidence="4 5">DHOA04</strain>
    </source>
</reference>
<dbReference type="Gene3D" id="3.40.50.720">
    <property type="entry name" value="NAD(P)-binding Rossmann-like Domain"/>
    <property type="match status" value="1"/>
</dbReference>
<keyword evidence="5" id="KW-1185">Reference proteome</keyword>
<accession>A0A3N6NIH2</accession>
<dbReference type="Pfam" id="PF02254">
    <property type="entry name" value="TrkA_N"/>
    <property type="match status" value="1"/>
</dbReference>
<sequence>MNTLVNRLRRFAGHAAPHGYLAVLLVINGLMLLRPVAEKALLHTRGGWFHDWITLFDAFGLLALPQAVIAMGLTIMAIGVALRARLAWVLSLILLAAAAFISVRGDYRSLPLLAYTVALAAALLYYWRQFDRTSLAASTLFAILSIGSLMIYAVFGSLYLGEDFTPPIRNMTTAFYFSMVAMSTVGFGDITPHSDTARLFTVSVIVFGITIFATSITAVIGPVIGGKLKHIVKGGISNVTRKNHYLIVGTTPLAHNVYAGLKKRGYAVTVIVSANTTHTYPESADLVVGDASDTAILHNAGAEAALAVLALRLDDAENAFVILAIKDLAPKVRTVALVNDSRNLQRLRLLQPDMVFSPQLLAGELLARTLNNETIDNDLIEHLLFGKNGAHAAASTPPKSSA</sequence>
<protein>
    <submittedName>
        <fullName evidence="4">Voltage-gated potassium channel protein</fullName>
    </submittedName>
</protein>
<dbReference type="GO" id="GO:0005886">
    <property type="term" value="C:plasma membrane"/>
    <property type="evidence" value="ECO:0007669"/>
    <property type="project" value="UniProtKB-SubCell"/>
</dbReference>
<evidence type="ECO:0000313" key="4">
    <source>
        <dbReference type="EMBL" id="RQH08892.1"/>
    </source>
</evidence>
<evidence type="ECO:0000256" key="1">
    <source>
        <dbReference type="ARBA" id="ARBA00004651"/>
    </source>
</evidence>
<keyword evidence="4" id="KW-0406">Ion transport</keyword>
<dbReference type="GO" id="GO:0034220">
    <property type="term" value="P:monoatomic ion transmembrane transport"/>
    <property type="evidence" value="ECO:0007669"/>
    <property type="project" value="UniProtKB-KW"/>
</dbReference>
<dbReference type="InterPro" id="IPR036291">
    <property type="entry name" value="NAD(P)-bd_dom_sf"/>
</dbReference>
<dbReference type="EMBL" id="RQIS01000002">
    <property type="protein sequence ID" value="RQH08892.1"/>
    <property type="molecule type" value="Genomic_DNA"/>
</dbReference>
<dbReference type="PANTHER" id="PTHR43833">
    <property type="entry name" value="POTASSIUM CHANNEL PROTEIN 2-RELATED-RELATED"/>
    <property type="match status" value="1"/>
</dbReference>
<dbReference type="Proteomes" id="UP000272778">
    <property type="component" value="Unassembled WGS sequence"/>
</dbReference>